<dbReference type="SUPFAM" id="SSF53335">
    <property type="entry name" value="S-adenosyl-L-methionine-dependent methyltransferases"/>
    <property type="match status" value="1"/>
</dbReference>
<dbReference type="EMBL" id="CP017813">
    <property type="protein sequence ID" value="APJ38693.1"/>
    <property type="molecule type" value="Genomic_DNA"/>
</dbReference>
<sequence length="299" mass="35058">MKKNNFDQFYTNPIIANELVNLVNNLLNLKDKNFFEPAGGTGNFISALEQAGVDVKKQVKAWDVEPKGNYLIHKQDFLTLDISEFIKNRKNNIVITNPPFGFKGDLAIKFLNKCLDFCDVVCMILPRSFKRYQTQSKIKDTAKLIFSIDLEENAFLVNNREYDVKCVFQIWVNQNFKCLASDQRKRSNNLKIDDLKLFIHNNTKNTLKYFQKDVYEWNFAVHRQGYYDYSLKITNPKDLVQNRQYLFIKTNNQYLLSLINQIDFNKLAQRNTAILGFSNSDLIDEIYKLHIKNMLSKSI</sequence>
<name>A0A1L4FSW0_9BACT</name>
<dbReference type="Gene3D" id="3.40.50.150">
    <property type="entry name" value="Vaccinia Virus protein VP39"/>
    <property type="match status" value="1"/>
</dbReference>
<dbReference type="AlphaFoldDB" id="A0A1L4FSW0"/>
<keyword evidence="3" id="KW-1185">Reference proteome</keyword>
<evidence type="ECO:0000313" key="2">
    <source>
        <dbReference type="EMBL" id="APJ38693.1"/>
    </source>
</evidence>
<dbReference type="GO" id="GO:0003676">
    <property type="term" value="F:nucleic acid binding"/>
    <property type="evidence" value="ECO:0007669"/>
    <property type="project" value="InterPro"/>
</dbReference>
<dbReference type="InterPro" id="IPR029063">
    <property type="entry name" value="SAM-dependent_MTases_sf"/>
</dbReference>
<dbReference type="GO" id="GO:0032259">
    <property type="term" value="P:methylation"/>
    <property type="evidence" value="ECO:0007669"/>
    <property type="project" value="InterPro"/>
</dbReference>
<reference evidence="3" key="1">
    <citation type="submission" date="2016-10" db="EMBL/GenBank/DDBJ databases">
        <authorList>
            <person name="Beylefeld A."/>
            <person name="Abolnik C."/>
        </authorList>
    </citation>
    <scope>NUCLEOTIDE SEQUENCE [LARGE SCALE GENOMIC DNA]</scope>
    <source>
        <strain evidence="3">B359_6</strain>
    </source>
</reference>
<dbReference type="Pfam" id="PF26055">
    <property type="entry name" value="Mtase_EDM2"/>
    <property type="match status" value="1"/>
</dbReference>
<feature type="domain" description="DM2" evidence="1">
    <location>
        <begin position="55"/>
        <end position="136"/>
    </location>
</feature>
<dbReference type="PRINTS" id="PR00507">
    <property type="entry name" value="N12N6MTFRASE"/>
</dbReference>
<dbReference type="InterPro" id="IPR002052">
    <property type="entry name" value="DNA_methylase_N6_adenine_CS"/>
</dbReference>
<organism evidence="2 3">
    <name type="scientific">Mycoplasmopsis pullorum</name>
    <dbReference type="NCBI Taxonomy" id="48003"/>
    <lineage>
        <taxon>Bacteria</taxon>
        <taxon>Bacillati</taxon>
        <taxon>Mycoplasmatota</taxon>
        <taxon>Mycoplasmoidales</taxon>
        <taxon>Metamycoplasmataceae</taxon>
        <taxon>Mycoplasmopsis</taxon>
    </lineage>
</organism>
<dbReference type="PROSITE" id="PS00092">
    <property type="entry name" value="N6_MTASE"/>
    <property type="match status" value="1"/>
</dbReference>
<gene>
    <name evidence="2" type="ORF">BLA55_03470</name>
</gene>
<protein>
    <recommendedName>
        <fullName evidence="1">DM2 domain-containing protein</fullName>
    </recommendedName>
</protein>
<dbReference type="REBASE" id="174244">
    <property type="entry name" value="M1.Mpu3596ORF3465P"/>
</dbReference>
<proteinExistence type="predicted"/>
<dbReference type="Proteomes" id="UP000184322">
    <property type="component" value="Chromosome"/>
</dbReference>
<dbReference type="KEGG" id="mpul:BLA55_03470"/>
<dbReference type="STRING" id="48003.BLA55_03470"/>
<dbReference type="RefSeq" id="WP_073372698.1">
    <property type="nucleotide sequence ID" value="NZ_CP017813.1"/>
</dbReference>
<evidence type="ECO:0000313" key="3">
    <source>
        <dbReference type="Proteomes" id="UP000184322"/>
    </source>
</evidence>
<dbReference type="InterPro" id="IPR058939">
    <property type="entry name" value="Mtase_EDM2"/>
</dbReference>
<dbReference type="GO" id="GO:0008168">
    <property type="term" value="F:methyltransferase activity"/>
    <property type="evidence" value="ECO:0007669"/>
    <property type="project" value="InterPro"/>
</dbReference>
<accession>A0A1L4FSW0</accession>
<evidence type="ECO:0000259" key="1">
    <source>
        <dbReference type="Pfam" id="PF26055"/>
    </source>
</evidence>